<feature type="domain" description="ITPR-interacting" evidence="2">
    <location>
        <begin position="136"/>
        <end position="269"/>
    </location>
</feature>
<reference evidence="3 4" key="1">
    <citation type="journal article" date="2022" name="Gigascience">
        <title>A chromosome-level genome assembly and annotation of the desert horned lizard, Phrynosoma platyrhinos, provides insight into chromosomal rearrangements among reptiles.</title>
        <authorList>
            <person name="Koochekian N."/>
            <person name="Ascanio A."/>
            <person name="Farleigh K."/>
            <person name="Card D.C."/>
            <person name="Schield D.R."/>
            <person name="Castoe T.A."/>
            <person name="Jezkova T."/>
        </authorList>
    </citation>
    <scope>NUCLEOTIDE SEQUENCE [LARGE SCALE GENOMIC DNA]</scope>
    <source>
        <strain evidence="3">NK-2021</strain>
    </source>
</reference>
<dbReference type="Pfam" id="PF14722">
    <property type="entry name" value="KRAP_IP3R_bind"/>
    <property type="match status" value="1"/>
</dbReference>
<evidence type="ECO:0000313" key="4">
    <source>
        <dbReference type="Proteomes" id="UP000826234"/>
    </source>
</evidence>
<dbReference type="InterPro" id="IPR029325">
    <property type="entry name" value="ITPR-bd"/>
</dbReference>
<evidence type="ECO:0000259" key="2">
    <source>
        <dbReference type="SMART" id="SM01257"/>
    </source>
</evidence>
<dbReference type="PANTHER" id="PTHR17469:SF1">
    <property type="entry name" value="PROTEIN TESPA1"/>
    <property type="match status" value="1"/>
</dbReference>
<accession>A0ABQ7THT7</accession>
<sequence length="356" mass="39514">MGLLHTGMSSLQAGLPKTQYAKIPRIRFLRVMDRVTSWLGQSSWERRKAWAKQRSTWPTVEEEISDAPQDTLDPQASLLEHGFLQGISSDKIESWLEECSSSVEPLAESTPALPACGSCSNRTSFEDDLTLGAEAMLLLDKDRAESSISEVLDLCEVDAETILCNLGFSQDEQQATSWIPARFFSVPSQAKGIDFQLFLRAQVKRIEMEDPCLILARVSDMQVPTSRLEQIVREVMSKACKDRLDEAQSVTSGDPFSQTKMESASSKSTTAESTLVASPCFCCETQSWEKTDLMLPGLRQWLTSCTTRASRDVTNHNGYQELFHCTHLSSPSVSSPDESSEKSDEESSESTEKGLL</sequence>
<dbReference type="EMBL" id="JAIPUX010000439">
    <property type="protein sequence ID" value="KAH0628985.1"/>
    <property type="molecule type" value="Genomic_DNA"/>
</dbReference>
<dbReference type="SMART" id="SM01257">
    <property type="entry name" value="KRAP_IP3R_bind"/>
    <property type="match status" value="1"/>
</dbReference>
<feature type="region of interest" description="Disordered" evidence="1">
    <location>
        <begin position="328"/>
        <end position="356"/>
    </location>
</feature>
<protein>
    <recommendedName>
        <fullName evidence="2">ITPR-interacting domain-containing protein</fullName>
    </recommendedName>
</protein>
<proteinExistence type="predicted"/>
<gene>
    <name evidence="3" type="ORF">JD844_010685</name>
</gene>
<feature type="region of interest" description="Disordered" evidence="1">
    <location>
        <begin position="247"/>
        <end position="270"/>
    </location>
</feature>
<feature type="compositionally biased region" description="Low complexity" evidence="1">
    <location>
        <begin position="259"/>
        <end position="270"/>
    </location>
</feature>
<dbReference type="PANTHER" id="PTHR17469">
    <property type="entry name" value="SPERM SPECIFIC ANTIGEN 2-RELATED"/>
    <property type="match status" value="1"/>
</dbReference>
<keyword evidence="4" id="KW-1185">Reference proteome</keyword>
<evidence type="ECO:0000313" key="3">
    <source>
        <dbReference type="EMBL" id="KAH0628985.1"/>
    </source>
</evidence>
<name>A0ABQ7THT7_PHRPL</name>
<feature type="compositionally biased region" description="Polar residues" evidence="1">
    <location>
        <begin position="248"/>
        <end position="258"/>
    </location>
</feature>
<organism evidence="3 4">
    <name type="scientific">Phrynosoma platyrhinos</name>
    <name type="common">Desert horned lizard</name>
    <dbReference type="NCBI Taxonomy" id="52577"/>
    <lineage>
        <taxon>Eukaryota</taxon>
        <taxon>Metazoa</taxon>
        <taxon>Chordata</taxon>
        <taxon>Craniata</taxon>
        <taxon>Vertebrata</taxon>
        <taxon>Euteleostomi</taxon>
        <taxon>Lepidosauria</taxon>
        <taxon>Squamata</taxon>
        <taxon>Bifurcata</taxon>
        <taxon>Unidentata</taxon>
        <taxon>Episquamata</taxon>
        <taxon>Toxicofera</taxon>
        <taxon>Iguania</taxon>
        <taxon>Phrynosomatidae</taxon>
        <taxon>Phrynosomatinae</taxon>
        <taxon>Phrynosoma</taxon>
    </lineage>
</organism>
<evidence type="ECO:0000256" key="1">
    <source>
        <dbReference type="SAM" id="MobiDB-lite"/>
    </source>
</evidence>
<dbReference type="InterPro" id="IPR043444">
    <property type="entry name" value="TESPA1-like"/>
</dbReference>
<dbReference type="Proteomes" id="UP000826234">
    <property type="component" value="Unassembled WGS sequence"/>
</dbReference>
<comment type="caution">
    <text evidence="3">The sequence shown here is derived from an EMBL/GenBank/DDBJ whole genome shotgun (WGS) entry which is preliminary data.</text>
</comment>